<feature type="signal peptide" evidence="2">
    <location>
        <begin position="1"/>
        <end position="32"/>
    </location>
</feature>
<dbReference type="PANTHER" id="PTHR31029">
    <property type="entry name" value="CYCLIN-DEPENDENT KINASE-LIKE PROTEIN"/>
    <property type="match status" value="1"/>
</dbReference>
<name>A0A176WR00_MARPO</name>
<evidence type="ECO:0008006" key="5">
    <source>
        <dbReference type="Google" id="ProtNLM"/>
    </source>
</evidence>
<dbReference type="PANTHER" id="PTHR31029:SF4">
    <property type="entry name" value="CYCLIN-DEPENDENT KINASE-LIKE PROTEIN"/>
    <property type="match status" value="1"/>
</dbReference>
<feature type="chain" id="PRO_5008052665" description="DUF641 domain-containing protein" evidence="2">
    <location>
        <begin position="33"/>
        <end position="552"/>
    </location>
</feature>
<keyword evidence="2" id="KW-0732">Signal</keyword>
<proteinExistence type="predicted"/>
<reference evidence="3" key="1">
    <citation type="submission" date="2016-03" db="EMBL/GenBank/DDBJ databases">
        <title>Mechanisms controlling the formation of the plant cell surface in tip-growing cells are functionally conserved among land plants.</title>
        <authorList>
            <person name="Honkanen S."/>
            <person name="Jones V.A."/>
            <person name="Morieri G."/>
            <person name="Champion C."/>
            <person name="Hetherington A.J."/>
            <person name="Kelly S."/>
            <person name="Saint-Marcoux D."/>
            <person name="Proust H."/>
            <person name="Prescott H."/>
            <person name="Dolan L."/>
        </authorList>
    </citation>
    <scope>NUCLEOTIDE SEQUENCE [LARGE SCALE GENOMIC DNA]</scope>
    <source>
        <tissue evidence="3">Whole gametophyte</tissue>
    </source>
</reference>
<comment type="caution">
    <text evidence="3">The sequence shown here is derived from an EMBL/GenBank/DDBJ whole genome shotgun (WGS) entry which is preliminary data.</text>
</comment>
<keyword evidence="4" id="KW-1185">Reference proteome</keyword>
<evidence type="ECO:0000313" key="4">
    <source>
        <dbReference type="Proteomes" id="UP000077202"/>
    </source>
</evidence>
<dbReference type="Proteomes" id="UP000077202">
    <property type="component" value="Unassembled WGS sequence"/>
</dbReference>
<dbReference type="EMBL" id="LVLJ01000161">
    <property type="protein sequence ID" value="OAE35537.1"/>
    <property type="molecule type" value="Genomic_DNA"/>
</dbReference>
<evidence type="ECO:0000256" key="2">
    <source>
        <dbReference type="SAM" id="SignalP"/>
    </source>
</evidence>
<sequence length="552" mass="62636">MHIRSVDFLRSNLVSAFRLNIVLLSSLCVVDGVKESAWARAATSECEDYRGRVPSSVGSSPSSDCGESCVRVNYRYYPTGDYHTAPMHSMECSVDHCVKQSNARHQKGRSLSLSEPNNGFLDDSHTAPLMFYSDDALREVCQKGARRGPFRQIGSMLGCFFRRGRDTNEKKAWAKSRALALLELSKRQQTALAMKQDTIEMLEWKLEQLQAHSAATPDTIFLPSIPHAKESYPEMNFVAPSTVGGIRYSESSSDTSSAAEERGKARHDRNHVPQAEEPFLDFQTLKLQDAELSAIVHLFEMAVVKARLAVRYFCKVFMKQMEVSGYSVWRTLAEIEPQTKFLKKEHTAFVLESRLNRALFHCFENDSFDDTGLTRIIDPEKRCIARFQDFQRLKLVEAIQAVNSQHKAFDPEFWTFCENKMREMWFLFPWNIVFKDSEERSTFTGAFLDAAKCVWLLHRLAFSVHPQVTILRVGKGMDANSQYVEQVTAIDEGCRRCKGPKILSKELRRISFPLTVQLGRGNPTEGFNSAAEAQVGEPSAVQSFRVTLISRE</sequence>
<gene>
    <name evidence="3" type="ORF">AXG93_2782s1210</name>
</gene>
<accession>A0A176WR00</accession>
<dbReference type="InterPro" id="IPR042316">
    <property type="entry name" value="IRKI-like"/>
</dbReference>
<feature type="region of interest" description="Disordered" evidence="1">
    <location>
        <begin position="248"/>
        <end position="270"/>
    </location>
</feature>
<organism evidence="3 4">
    <name type="scientific">Marchantia polymorpha subsp. ruderalis</name>
    <dbReference type="NCBI Taxonomy" id="1480154"/>
    <lineage>
        <taxon>Eukaryota</taxon>
        <taxon>Viridiplantae</taxon>
        <taxon>Streptophyta</taxon>
        <taxon>Embryophyta</taxon>
        <taxon>Marchantiophyta</taxon>
        <taxon>Marchantiopsida</taxon>
        <taxon>Marchantiidae</taxon>
        <taxon>Marchantiales</taxon>
        <taxon>Marchantiaceae</taxon>
        <taxon>Marchantia</taxon>
    </lineage>
</organism>
<feature type="compositionally biased region" description="Low complexity" evidence="1">
    <location>
        <begin position="249"/>
        <end position="258"/>
    </location>
</feature>
<protein>
    <recommendedName>
        <fullName evidence="5">DUF641 domain-containing protein</fullName>
    </recommendedName>
</protein>
<evidence type="ECO:0000313" key="3">
    <source>
        <dbReference type="EMBL" id="OAE35537.1"/>
    </source>
</evidence>
<evidence type="ECO:0000256" key="1">
    <source>
        <dbReference type="SAM" id="MobiDB-lite"/>
    </source>
</evidence>
<dbReference type="AlphaFoldDB" id="A0A176WR00"/>